<dbReference type="InterPro" id="IPR023346">
    <property type="entry name" value="Lysozyme-like_dom_sf"/>
</dbReference>
<dbReference type="InterPro" id="IPR036365">
    <property type="entry name" value="PGBD-like_sf"/>
</dbReference>
<keyword evidence="5" id="KW-1185">Reference proteome</keyword>
<dbReference type="GO" id="GO:0003796">
    <property type="term" value="F:lysozyme activity"/>
    <property type="evidence" value="ECO:0007669"/>
    <property type="project" value="InterPro"/>
</dbReference>
<reference evidence="5" key="1">
    <citation type="submission" date="2016-11" db="EMBL/GenBank/DDBJ databases">
        <authorList>
            <person name="Varghese N."/>
            <person name="Submissions S."/>
        </authorList>
    </citation>
    <scope>NUCLEOTIDE SEQUENCE [LARGE SCALE GENOMIC DNA]</scope>
    <source>
        <strain evidence="5">DSM 44671</strain>
    </source>
</reference>
<dbReference type="EMBL" id="FPJG01000006">
    <property type="protein sequence ID" value="SFW86678.1"/>
    <property type="molecule type" value="Genomic_DNA"/>
</dbReference>
<dbReference type="Proteomes" id="UP000182740">
    <property type="component" value="Unassembled WGS sequence"/>
</dbReference>
<organism evidence="4 5">
    <name type="scientific">Amycolatopsis australiensis</name>
    <dbReference type="NCBI Taxonomy" id="546364"/>
    <lineage>
        <taxon>Bacteria</taxon>
        <taxon>Bacillati</taxon>
        <taxon>Actinomycetota</taxon>
        <taxon>Actinomycetes</taxon>
        <taxon>Pseudonocardiales</taxon>
        <taxon>Pseudonocardiaceae</taxon>
        <taxon>Amycolatopsis</taxon>
    </lineage>
</organism>
<evidence type="ECO:0000256" key="1">
    <source>
        <dbReference type="ARBA" id="ARBA00022529"/>
    </source>
</evidence>
<dbReference type="GO" id="GO:0042742">
    <property type="term" value="P:defense response to bacterium"/>
    <property type="evidence" value="ECO:0007669"/>
    <property type="project" value="UniProtKB-KW"/>
</dbReference>
<dbReference type="SUPFAM" id="SSF53955">
    <property type="entry name" value="Lysozyme-like"/>
    <property type="match status" value="1"/>
</dbReference>
<dbReference type="Gene3D" id="1.10.530.40">
    <property type="match status" value="1"/>
</dbReference>
<dbReference type="InterPro" id="IPR002477">
    <property type="entry name" value="Peptidoglycan-bd-like"/>
</dbReference>
<keyword evidence="1" id="KW-0929">Antimicrobial</keyword>
<evidence type="ECO:0000256" key="2">
    <source>
        <dbReference type="ARBA" id="ARBA00022638"/>
    </source>
</evidence>
<dbReference type="InterPro" id="IPR023347">
    <property type="entry name" value="Lysozyme_dom_sf"/>
</dbReference>
<feature type="domain" description="Peptidoglycan binding-like" evidence="3">
    <location>
        <begin position="221"/>
        <end position="276"/>
    </location>
</feature>
<evidence type="ECO:0000313" key="4">
    <source>
        <dbReference type="EMBL" id="SFW86678.1"/>
    </source>
</evidence>
<dbReference type="GO" id="GO:0031640">
    <property type="term" value="P:killing of cells of another organism"/>
    <property type="evidence" value="ECO:0007669"/>
    <property type="project" value="UniProtKB-KW"/>
</dbReference>
<evidence type="ECO:0000313" key="5">
    <source>
        <dbReference type="Proteomes" id="UP000182740"/>
    </source>
</evidence>
<sequence length="284" mass="30433">MQPTVRNVFLDFSTQFEGRVPYLYVDVLDKVTIGVGNLVDPLPLALALPFVFKSDPATTASVDDITADWNAVKSDPTLARRGYRACAPLTKLMLTDEAIDDLVLSKAEQNESTLRRTSEFADYDDWPADAQLGLLSMAWALGPAFASGWPAFRAACGAHDWDAAAAACRITETGNPGVVPRNAANRALFRTAAYLAGQGYDPFTMGYTVTGNRPTVRLGATGDAVTFLQERLSSLDYLATSSDSFDSDTDDAVRAFQTDNELTADGVVGAACWAALGTGIPRQV</sequence>
<evidence type="ECO:0000259" key="3">
    <source>
        <dbReference type="Pfam" id="PF01471"/>
    </source>
</evidence>
<keyword evidence="2" id="KW-0081">Bacteriolytic enzyme</keyword>
<dbReference type="Pfam" id="PF01471">
    <property type="entry name" value="PG_binding_1"/>
    <property type="match status" value="1"/>
</dbReference>
<accession>A0A1K1SQX1</accession>
<dbReference type="Gene3D" id="1.10.101.10">
    <property type="entry name" value="PGBD-like superfamily/PGBD"/>
    <property type="match status" value="1"/>
</dbReference>
<proteinExistence type="predicted"/>
<dbReference type="SUPFAM" id="SSF47090">
    <property type="entry name" value="PGBD-like"/>
    <property type="match status" value="1"/>
</dbReference>
<protein>
    <submittedName>
        <fullName evidence="4">Putative peptidoglycan binding domain-containing protein</fullName>
    </submittedName>
</protein>
<name>A0A1K1SQX1_9PSEU</name>
<dbReference type="AlphaFoldDB" id="A0A1K1SQX1"/>
<gene>
    <name evidence="4" type="ORF">SAMN04489730_6466</name>
</gene>
<dbReference type="STRING" id="546364.SAMN04489730_6466"/>
<dbReference type="InterPro" id="IPR036366">
    <property type="entry name" value="PGBDSf"/>
</dbReference>